<protein>
    <submittedName>
        <fullName evidence="1">Uncharacterized protein</fullName>
    </submittedName>
</protein>
<accession>A0A0P7BBW2</accession>
<reference evidence="1 2" key="1">
    <citation type="submission" date="2015-09" db="EMBL/GenBank/DDBJ databases">
        <title>Draft genome of a European isolate of the apple canker pathogen Neonectria ditissima.</title>
        <authorList>
            <person name="Gomez-Cortecero A."/>
            <person name="Harrison R.J."/>
            <person name="Armitage A.D."/>
        </authorList>
    </citation>
    <scope>NUCLEOTIDE SEQUENCE [LARGE SCALE GENOMIC DNA]</scope>
    <source>
        <strain evidence="1 2">R09/05</strain>
    </source>
</reference>
<name>A0A0P7BBW2_9HYPO</name>
<dbReference type="EMBL" id="LKCW01000149">
    <property type="protein sequence ID" value="KPM37913.1"/>
    <property type="molecule type" value="Genomic_DNA"/>
</dbReference>
<proteinExistence type="predicted"/>
<evidence type="ECO:0000313" key="1">
    <source>
        <dbReference type="EMBL" id="KPM37913.1"/>
    </source>
</evidence>
<dbReference type="AlphaFoldDB" id="A0A0P7BBW2"/>
<dbReference type="Proteomes" id="UP000050424">
    <property type="component" value="Unassembled WGS sequence"/>
</dbReference>
<sequence>MDPAILSDPFAGALRTAPLDALNTVGSRRRRDFFSGGRRQKSLGGYIFRRVLRCNLSGFAEGGAGSPSVEVQRWMRSICKTQHGVTKAYSSSTPFADAPAARMWFFAASSIYSASRADASTWNCFAGAPSALSCLLVHSDPAVGPPRCSSQWLHSYDLLDLIHSQCTLGVETVPLGFFATSCLRHLCWVANCDLVRRHILGQQAPSPDDVVASNLDTVLIEECQYYVAGHSVCPSTQESGTDLIPSTFGDDDFAVASQPLRGVVVVVRAVHGHDGYVGPDVDALANPHVCFWGAVNSAAFADERRGRNFDS</sequence>
<evidence type="ECO:0000313" key="2">
    <source>
        <dbReference type="Proteomes" id="UP000050424"/>
    </source>
</evidence>
<organism evidence="1 2">
    <name type="scientific">Neonectria ditissima</name>
    <dbReference type="NCBI Taxonomy" id="78410"/>
    <lineage>
        <taxon>Eukaryota</taxon>
        <taxon>Fungi</taxon>
        <taxon>Dikarya</taxon>
        <taxon>Ascomycota</taxon>
        <taxon>Pezizomycotina</taxon>
        <taxon>Sordariomycetes</taxon>
        <taxon>Hypocreomycetidae</taxon>
        <taxon>Hypocreales</taxon>
        <taxon>Nectriaceae</taxon>
        <taxon>Neonectria</taxon>
    </lineage>
</organism>
<gene>
    <name evidence="1" type="ORF">AK830_g8651</name>
</gene>
<keyword evidence="2" id="KW-1185">Reference proteome</keyword>
<comment type="caution">
    <text evidence="1">The sequence shown here is derived from an EMBL/GenBank/DDBJ whole genome shotgun (WGS) entry which is preliminary data.</text>
</comment>